<keyword evidence="1" id="KW-0732">Signal</keyword>
<name>A0ABR9G9T7_9GAMM</name>
<gene>
    <name evidence="2" type="ORF">IGX34_10310</name>
</gene>
<evidence type="ECO:0000313" key="2">
    <source>
        <dbReference type="EMBL" id="MBE1160782.1"/>
    </source>
</evidence>
<evidence type="ECO:0000256" key="1">
    <source>
        <dbReference type="SAM" id="SignalP"/>
    </source>
</evidence>
<accession>A0ABR9G9T7</accession>
<feature type="signal peptide" evidence="1">
    <location>
        <begin position="1"/>
        <end position="22"/>
    </location>
</feature>
<reference evidence="2 3" key="1">
    <citation type="submission" date="2020-09" db="EMBL/GenBank/DDBJ databases">
        <title>Dyella sp. 7MK23 isolated from forest soil.</title>
        <authorList>
            <person name="Fu J."/>
        </authorList>
    </citation>
    <scope>NUCLEOTIDE SEQUENCE [LARGE SCALE GENOMIC DNA]</scope>
    <source>
        <strain evidence="2 3">7MK23</strain>
    </source>
</reference>
<organism evidence="2 3">
    <name type="scientific">Dyella acidiphila</name>
    <dbReference type="NCBI Taxonomy" id="2775866"/>
    <lineage>
        <taxon>Bacteria</taxon>
        <taxon>Pseudomonadati</taxon>
        <taxon>Pseudomonadota</taxon>
        <taxon>Gammaproteobacteria</taxon>
        <taxon>Lysobacterales</taxon>
        <taxon>Rhodanobacteraceae</taxon>
        <taxon>Dyella</taxon>
    </lineage>
</organism>
<sequence>MKSTALLLIAGSALAFGSLANATSCGIGVVKELRVGYKNADRGNAIEVLLDDTYDKQWKSLHVSHNLDDPQGYSLLHLLTASKLSGKRAQLTSSTGRCSELDGVRLL</sequence>
<proteinExistence type="predicted"/>
<dbReference type="Proteomes" id="UP000651010">
    <property type="component" value="Unassembled WGS sequence"/>
</dbReference>
<dbReference type="RefSeq" id="WP_192555633.1">
    <property type="nucleotide sequence ID" value="NZ_JACZZA010000005.1"/>
</dbReference>
<dbReference type="EMBL" id="JACZZA010000005">
    <property type="protein sequence ID" value="MBE1160782.1"/>
    <property type="molecule type" value="Genomic_DNA"/>
</dbReference>
<feature type="chain" id="PRO_5046469597" evidence="1">
    <location>
        <begin position="23"/>
        <end position="107"/>
    </location>
</feature>
<comment type="caution">
    <text evidence="2">The sequence shown here is derived from an EMBL/GenBank/DDBJ whole genome shotgun (WGS) entry which is preliminary data.</text>
</comment>
<evidence type="ECO:0000313" key="3">
    <source>
        <dbReference type="Proteomes" id="UP000651010"/>
    </source>
</evidence>
<keyword evidence="3" id="KW-1185">Reference proteome</keyword>
<protein>
    <submittedName>
        <fullName evidence="2">Uncharacterized protein</fullName>
    </submittedName>
</protein>